<dbReference type="OrthoDB" id="3291654at2"/>
<keyword evidence="4" id="KW-1185">Reference proteome</keyword>
<feature type="transmembrane region" description="Helical" evidence="1">
    <location>
        <begin position="181"/>
        <end position="203"/>
    </location>
</feature>
<feature type="transmembrane region" description="Helical" evidence="1">
    <location>
        <begin position="145"/>
        <end position="161"/>
    </location>
</feature>
<keyword evidence="1" id="KW-0472">Membrane</keyword>
<reference evidence="3 4" key="1">
    <citation type="submission" date="2017-09" db="EMBL/GenBank/DDBJ databases">
        <authorList>
            <person name="Ehlers B."/>
            <person name="Leendertz F.H."/>
        </authorList>
    </citation>
    <scope>NUCLEOTIDE SEQUENCE [LARGE SCALE GENOMIC DNA]</scope>
    <source>
        <strain evidence="3 4">DSM 46844</strain>
    </source>
</reference>
<dbReference type="RefSeq" id="WP_097207287.1">
    <property type="nucleotide sequence ID" value="NZ_JACHXB010000002.1"/>
</dbReference>
<dbReference type="GO" id="GO:0006508">
    <property type="term" value="P:proteolysis"/>
    <property type="evidence" value="ECO:0007669"/>
    <property type="project" value="UniProtKB-KW"/>
</dbReference>
<dbReference type="InterPro" id="IPR003675">
    <property type="entry name" value="Rce1/LyrA-like_dom"/>
</dbReference>
<proteinExistence type="predicted"/>
<gene>
    <name evidence="3" type="ORF">SAMN06893097_106278</name>
</gene>
<protein>
    <submittedName>
        <fullName evidence="3">Membrane protease YdiL, CAAX protease family</fullName>
    </submittedName>
</protein>
<dbReference type="Proteomes" id="UP000219514">
    <property type="component" value="Unassembled WGS sequence"/>
</dbReference>
<sequence>MTTSAARRRHHRLVSGGVVVALAAVNVVDHGLHPPWWVRGLEGVALLAWARWEGLTWSQLGLGRDRLRAGCRWGLGAIAVAAGVYVIGLLLPVTRPAFQDVRYDLPVPGALHKAFVVIPLGTVALEELAFRSVLWGVLARHLRQWQVLVTTSVLFGLWHIIPSVDLGETNRGVSDAVGGAGSAVVVAGTVAFTAIGGLVFGELRRRSGSVLASAAAHWATNALGVLFGVVAWRLDRQG</sequence>
<organism evidence="3 4">
    <name type="scientific">Geodermatophilus sabuli</name>
    <dbReference type="NCBI Taxonomy" id="1564158"/>
    <lineage>
        <taxon>Bacteria</taxon>
        <taxon>Bacillati</taxon>
        <taxon>Actinomycetota</taxon>
        <taxon>Actinomycetes</taxon>
        <taxon>Geodermatophilales</taxon>
        <taxon>Geodermatophilaceae</taxon>
        <taxon>Geodermatophilus</taxon>
    </lineage>
</organism>
<feature type="transmembrane region" description="Helical" evidence="1">
    <location>
        <begin position="114"/>
        <end position="138"/>
    </location>
</feature>
<accession>A0A285EDY3</accession>
<feature type="domain" description="CAAX prenyl protease 2/Lysostaphin resistance protein A-like" evidence="2">
    <location>
        <begin position="114"/>
        <end position="223"/>
    </location>
</feature>
<dbReference type="PIRSF" id="PIRSF026622">
    <property type="entry name" value="Proteas_026622"/>
    <property type="match status" value="1"/>
</dbReference>
<evidence type="ECO:0000256" key="1">
    <source>
        <dbReference type="SAM" id="Phobius"/>
    </source>
</evidence>
<feature type="transmembrane region" description="Helical" evidence="1">
    <location>
        <begin position="210"/>
        <end position="232"/>
    </location>
</feature>
<dbReference type="GO" id="GO:0004175">
    <property type="term" value="F:endopeptidase activity"/>
    <property type="evidence" value="ECO:0007669"/>
    <property type="project" value="UniProtKB-ARBA"/>
</dbReference>
<keyword evidence="1" id="KW-0812">Transmembrane</keyword>
<evidence type="ECO:0000313" key="3">
    <source>
        <dbReference type="EMBL" id="SNX97328.1"/>
    </source>
</evidence>
<name>A0A285EDY3_9ACTN</name>
<keyword evidence="3" id="KW-0378">Hydrolase</keyword>
<evidence type="ECO:0000259" key="2">
    <source>
        <dbReference type="Pfam" id="PF02517"/>
    </source>
</evidence>
<dbReference type="Pfam" id="PF02517">
    <property type="entry name" value="Rce1-like"/>
    <property type="match status" value="1"/>
</dbReference>
<dbReference type="EMBL" id="OBDO01000006">
    <property type="protein sequence ID" value="SNX97328.1"/>
    <property type="molecule type" value="Genomic_DNA"/>
</dbReference>
<dbReference type="InterPro" id="IPR015837">
    <property type="entry name" value="UCP026622_CAAX_protease"/>
</dbReference>
<keyword evidence="3" id="KW-0645">Protease</keyword>
<dbReference type="GO" id="GO:0080120">
    <property type="term" value="P:CAAX-box protein maturation"/>
    <property type="evidence" value="ECO:0007669"/>
    <property type="project" value="UniProtKB-ARBA"/>
</dbReference>
<keyword evidence="1" id="KW-1133">Transmembrane helix</keyword>
<feature type="transmembrane region" description="Helical" evidence="1">
    <location>
        <begin position="73"/>
        <end position="94"/>
    </location>
</feature>
<dbReference type="AlphaFoldDB" id="A0A285EDY3"/>
<evidence type="ECO:0000313" key="4">
    <source>
        <dbReference type="Proteomes" id="UP000219514"/>
    </source>
</evidence>